<dbReference type="EMBL" id="BARV01000365">
    <property type="protein sequence ID" value="GAH97409.1"/>
    <property type="molecule type" value="Genomic_DNA"/>
</dbReference>
<organism evidence="1">
    <name type="scientific">marine sediment metagenome</name>
    <dbReference type="NCBI Taxonomy" id="412755"/>
    <lineage>
        <taxon>unclassified sequences</taxon>
        <taxon>metagenomes</taxon>
        <taxon>ecological metagenomes</taxon>
    </lineage>
</organism>
<evidence type="ECO:0000313" key="1">
    <source>
        <dbReference type="EMBL" id="GAH97409.1"/>
    </source>
</evidence>
<dbReference type="AlphaFoldDB" id="X1L4P6"/>
<reference evidence="1" key="1">
    <citation type="journal article" date="2014" name="Front. Microbiol.">
        <title>High frequency of phylogenetically diverse reductive dehalogenase-homologous genes in deep subseafloor sedimentary metagenomes.</title>
        <authorList>
            <person name="Kawai M."/>
            <person name="Futagami T."/>
            <person name="Toyoda A."/>
            <person name="Takaki Y."/>
            <person name="Nishi S."/>
            <person name="Hori S."/>
            <person name="Arai W."/>
            <person name="Tsubouchi T."/>
            <person name="Morono Y."/>
            <person name="Uchiyama I."/>
            <person name="Ito T."/>
            <person name="Fujiyama A."/>
            <person name="Inagaki F."/>
            <person name="Takami H."/>
        </authorList>
    </citation>
    <scope>NUCLEOTIDE SEQUENCE</scope>
    <source>
        <strain evidence="1">Expedition CK06-06</strain>
    </source>
</reference>
<proteinExistence type="predicted"/>
<accession>X1L4P6</accession>
<gene>
    <name evidence="1" type="ORF">S06H3_01454</name>
</gene>
<sequence length="42" mass="4922">MIFDKKPNVKVPVLEEEPELLQLEMPYGQVLEVQSSQDMLYL</sequence>
<comment type="caution">
    <text evidence="1">The sequence shown here is derived from an EMBL/GenBank/DDBJ whole genome shotgun (WGS) entry which is preliminary data.</text>
</comment>
<protein>
    <submittedName>
        <fullName evidence="1">Uncharacterized protein</fullName>
    </submittedName>
</protein>
<name>X1L4P6_9ZZZZ</name>